<organism evidence="4 5">
    <name type="scientific">Streptomyces goshikiensis</name>
    <dbReference type="NCBI Taxonomy" id="1942"/>
    <lineage>
        <taxon>Bacteria</taxon>
        <taxon>Bacillati</taxon>
        <taxon>Actinomycetota</taxon>
        <taxon>Actinomycetes</taxon>
        <taxon>Kitasatosporales</taxon>
        <taxon>Streptomycetaceae</taxon>
        <taxon>Streptomyces</taxon>
    </lineage>
</organism>
<dbReference type="InterPro" id="IPR003658">
    <property type="entry name" value="Anti-sigma_ant"/>
</dbReference>
<dbReference type="RefSeq" id="WP_328774930.1">
    <property type="nucleotide sequence ID" value="NZ_CP108057.1"/>
</dbReference>
<evidence type="ECO:0000256" key="1">
    <source>
        <dbReference type="ARBA" id="ARBA00009013"/>
    </source>
</evidence>
<dbReference type="NCBIfam" id="TIGR00377">
    <property type="entry name" value="ant_ant_sig"/>
    <property type="match status" value="1"/>
</dbReference>
<comment type="similarity">
    <text evidence="1 2">Belongs to the anti-sigma-factor antagonist family.</text>
</comment>
<dbReference type="Gene3D" id="3.30.750.24">
    <property type="entry name" value="STAS domain"/>
    <property type="match status" value="1"/>
</dbReference>
<keyword evidence="5" id="KW-1185">Reference proteome</keyword>
<sequence>MRSFDVGVTRQTGRFVVFVTGELDINTCPRVTETTDALPLQGQTLLVDLSAVRFMESAALNMLLRLRHRAHAEGGTLKLCGASDQTLQVLDVSGTRSLFALSPGPAQETY</sequence>
<dbReference type="PROSITE" id="PS50801">
    <property type="entry name" value="STAS"/>
    <property type="match status" value="1"/>
</dbReference>
<name>A0ABZ1RDK7_9ACTN</name>
<reference evidence="4" key="1">
    <citation type="submission" date="2022-10" db="EMBL/GenBank/DDBJ databases">
        <title>The complete genomes of actinobacterial strains from the NBC collection.</title>
        <authorList>
            <person name="Joergensen T.S."/>
            <person name="Alvarez Arevalo M."/>
            <person name="Sterndorff E.B."/>
            <person name="Faurdal D."/>
            <person name="Vuksanovic O."/>
            <person name="Mourched A.-S."/>
            <person name="Charusanti P."/>
            <person name="Shaw S."/>
            <person name="Blin K."/>
            <person name="Weber T."/>
        </authorList>
    </citation>
    <scope>NUCLEOTIDE SEQUENCE</scope>
    <source>
        <strain evidence="4">NBC_00283</strain>
    </source>
</reference>
<evidence type="ECO:0000256" key="2">
    <source>
        <dbReference type="RuleBase" id="RU003749"/>
    </source>
</evidence>
<gene>
    <name evidence="4" type="ORF">OHU17_01010</name>
</gene>
<evidence type="ECO:0000259" key="3">
    <source>
        <dbReference type="PROSITE" id="PS50801"/>
    </source>
</evidence>
<accession>A0ABZ1RDK7</accession>
<dbReference type="InterPro" id="IPR036513">
    <property type="entry name" value="STAS_dom_sf"/>
</dbReference>
<dbReference type="Pfam" id="PF13466">
    <property type="entry name" value="STAS_2"/>
    <property type="match status" value="1"/>
</dbReference>
<protein>
    <recommendedName>
        <fullName evidence="2">Anti-sigma factor antagonist</fullName>
    </recommendedName>
</protein>
<feature type="domain" description="STAS" evidence="3">
    <location>
        <begin position="4"/>
        <end position="110"/>
    </location>
</feature>
<evidence type="ECO:0000313" key="5">
    <source>
        <dbReference type="Proteomes" id="UP001432075"/>
    </source>
</evidence>
<proteinExistence type="inferred from homology"/>
<dbReference type="PANTHER" id="PTHR33495">
    <property type="entry name" value="ANTI-SIGMA FACTOR ANTAGONIST TM_1081-RELATED-RELATED"/>
    <property type="match status" value="1"/>
</dbReference>
<dbReference type="PANTHER" id="PTHR33495:SF2">
    <property type="entry name" value="ANTI-SIGMA FACTOR ANTAGONIST TM_1081-RELATED"/>
    <property type="match status" value="1"/>
</dbReference>
<dbReference type="SUPFAM" id="SSF52091">
    <property type="entry name" value="SpoIIaa-like"/>
    <property type="match status" value="1"/>
</dbReference>
<dbReference type="Proteomes" id="UP001432075">
    <property type="component" value="Chromosome"/>
</dbReference>
<evidence type="ECO:0000313" key="4">
    <source>
        <dbReference type="EMBL" id="WUO44496.1"/>
    </source>
</evidence>
<dbReference type="EMBL" id="CP108057">
    <property type="protein sequence ID" value="WUO44496.1"/>
    <property type="molecule type" value="Genomic_DNA"/>
</dbReference>
<dbReference type="CDD" id="cd07043">
    <property type="entry name" value="STAS_anti-anti-sigma_factors"/>
    <property type="match status" value="1"/>
</dbReference>
<dbReference type="InterPro" id="IPR058548">
    <property type="entry name" value="MlaB-like_STAS"/>
</dbReference>
<dbReference type="InterPro" id="IPR002645">
    <property type="entry name" value="STAS_dom"/>
</dbReference>